<evidence type="ECO:0000256" key="2">
    <source>
        <dbReference type="ARBA" id="ARBA00022692"/>
    </source>
</evidence>
<dbReference type="InterPro" id="IPR050475">
    <property type="entry name" value="Prenyltransferase_related"/>
</dbReference>
<dbReference type="PANTHER" id="PTHR42723">
    <property type="entry name" value="CHLOROPHYLL SYNTHASE"/>
    <property type="match status" value="1"/>
</dbReference>
<feature type="transmembrane region" description="Helical" evidence="5">
    <location>
        <begin position="50"/>
        <end position="73"/>
    </location>
</feature>
<dbReference type="EMBL" id="HE980331">
    <property type="protein sequence ID" value="CCK73621.1"/>
    <property type="molecule type" value="Genomic_DNA"/>
</dbReference>
<dbReference type="NCBIfam" id="NF008978">
    <property type="entry name" value="PRK12324.1-4"/>
    <property type="match status" value="1"/>
</dbReference>
<dbReference type="GO" id="GO:0016765">
    <property type="term" value="F:transferase activity, transferring alkyl or aryl (other than methyl) groups"/>
    <property type="evidence" value="ECO:0007669"/>
    <property type="project" value="InterPro"/>
</dbReference>
<dbReference type="GO" id="GO:0016020">
    <property type="term" value="C:membrane"/>
    <property type="evidence" value="ECO:0007669"/>
    <property type="project" value="UniProtKB-SubCell"/>
</dbReference>
<evidence type="ECO:0000256" key="3">
    <source>
        <dbReference type="ARBA" id="ARBA00022989"/>
    </source>
</evidence>
<protein>
    <submittedName>
        <fullName evidence="6">Putative phosphoribose diphosphate:decaprenyl-phosphate</fullName>
    </submittedName>
</protein>
<evidence type="ECO:0000256" key="1">
    <source>
        <dbReference type="ARBA" id="ARBA00004141"/>
    </source>
</evidence>
<evidence type="ECO:0000313" key="6">
    <source>
        <dbReference type="EMBL" id="CCK73621.1"/>
    </source>
</evidence>
<keyword evidence="3 5" id="KW-1133">Transmembrane helix</keyword>
<evidence type="ECO:0000256" key="5">
    <source>
        <dbReference type="SAM" id="Phobius"/>
    </source>
</evidence>
<dbReference type="RefSeq" id="WP_021359997.1">
    <property type="nucleotide sequence ID" value="NZ_BIQV01000002.1"/>
</dbReference>
<accession>J7S4T0</accession>
<keyword evidence="2 5" id="KW-0812">Transmembrane</keyword>
<feature type="transmembrane region" description="Helical" evidence="5">
    <location>
        <begin position="142"/>
        <end position="163"/>
    </location>
</feature>
<reference evidence="6" key="2">
    <citation type="submission" date="2012-08" db="EMBL/GenBank/DDBJ databases">
        <authorList>
            <person name="Batty E."/>
        </authorList>
    </citation>
    <scope>NUCLEOTIDE SEQUENCE</scope>
    <source>
        <strain evidence="6">Ox1523</strain>
    </source>
</reference>
<reference evidence="6" key="1">
    <citation type="submission" date="2012-08" db="EMBL/GenBank/DDBJ databases">
        <title>Recombinational switching of the Clostridium difficile S-layer and a novel glycosylation gene cluster revealed by large scale whole genome sequencing.</title>
        <authorList>
            <person name="Dingle K.E."/>
            <person name="Didelot X."/>
            <person name="Ansari M.A."/>
            <person name="Eyre D.W."/>
            <person name="Vaughan A."/>
            <person name="Griffiths D."/>
            <person name="Ip C.L.C."/>
            <person name="Batty E.M."/>
            <person name="Bowden R."/>
            <person name="Jolley K.A."/>
            <person name="Hood D.W."/>
            <person name="Fawley W.N."/>
            <person name="Walker A.S."/>
            <person name="Peto T.E."/>
            <person name="Wilcox M.H."/>
            <person name="Crook D.W."/>
        </authorList>
    </citation>
    <scope>NUCLEOTIDE SEQUENCE</scope>
    <source>
        <strain evidence="6">Ox1523</strain>
    </source>
</reference>
<proteinExistence type="predicted"/>
<dbReference type="CDD" id="cd13963">
    <property type="entry name" value="PT_UbiA_2"/>
    <property type="match status" value="1"/>
</dbReference>
<feature type="transmembrane region" description="Helical" evidence="5">
    <location>
        <begin position="239"/>
        <end position="257"/>
    </location>
</feature>
<dbReference type="Pfam" id="PF01040">
    <property type="entry name" value="UbiA"/>
    <property type="match status" value="1"/>
</dbReference>
<comment type="subcellular location">
    <subcellularLocation>
        <location evidence="1">Membrane</location>
        <topology evidence="1">Multi-pass membrane protein</topology>
    </subcellularLocation>
</comment>
<name>J7S4T0_CLODI</name>
<sequence>MASLIKQRKYNRNILLEYIKLMRPKQYIKNGFVLAALIFSNNILNPSLALKSILSFIAFCMISSSAYILNDILDIEKDKMHPKKCKRPLASGSIGKKGAISLGIVLVLSSILLSLLIHKNLCVIILLYLFNNIMYSLKLKNIILIDVFSIAIGFILRVCAGSIAINVSLSSWIILCTFFLSLYLGFGKRKKEIILLKEDASNHRKILKEYDEENLNQMMSISLSATIVCYSLYSANNIYNSNMIFTTVFVVYGVLRYNYIVNIGDEGNPTDVVLNDKSLKFCVLFWVIACIGILST</sequence>
<dbReference type="Gene3D" id="1.10.357.140">
    <property type="entry name" value="UbiA prenyltransferase"/>
    <property type="match status" value="1"/>
</dbReference>
<dbReference type="NCBIfam" id="NF008977">
    <property type="entry name" value="PRK12324.1-2"/>
    <property type="match status" value="1"/>
</dbReference>
<dbReference type="PANTHER" id="PTHR42723:SF1">
    <property type="entry name" value="CHLOROPHYLL SYNTHASE, CHLOROPLASTIC"/>
    <property type="match status" value="1"/>
</dbReference>
<gene>
    <name evidence="6" type="primary">ORF4</name>
</gene>
<organism evidence="6">
    <name type="scientific">Clostridioides difficile</name>
    <name type="common">Peptoclostridium difficile</name>
    <dbReference type="NCBI Taxonomy" id="1496"/>
    <lineage>
        <taxon>Bacteria</taxon>
        <taxon>Bacillati</taxon>
        <taxon>Bacillota</taxon>
        <taxon>Clostridia</taxon>
        <taxon>Peptostreptococcales</taxon>
        <taxon>Peptostreptococcaceae</taxon>
        <taxon>Clostridioides</taxon>
    </lineage>
</organism>
<dbReference type="InterPro" id="IPR044878">
    <property type="entry name" value="UbiA_sf"/>
</dbReference>
<evidence type="ECO:0000256" key="4">
    <source>
        <dbReference type="ARBA" id="ARBA00023136"/>
    </source>
</evidence>
<feature type="transmembrane region" description="Helical" evidence="5">
    <location>
        <begin position="94"/>
        <end position="111"/>
    </location>
</feature>
<dbReference type="AlphaFoldDB" id="J7S4T0"/>
<feature type="transmembrane region" description="Helical" evidence="5">
    <location>
        <begin position="169"/>
        <end position="186"/>
    </location>
</feature>
<dbReference type="InterPro" id="IPR000537">
    <property type="entry name" value="UbiA_prenyltransferase"/>
</dbReference>
<keyword evidence="4 5" id="KW-0472">Membrane</keyword>